<organism evidence="2 3">
    <name type="scientific">Chloroflexus aggregans (strain MD-66 / DSM 9485)</name>
    <dbReference type="NCBI Taxonomy" id="326427"/>
    <lineage>
        <taxon>Bacteria</taxon>
        <taxon>Bacillati</taxon>
        <taxon>Chloroflexota</taxon>
        <taxon>Chloroflexia</taxon>
        <taxon>Chloroflexales</taxon>
        <taxon>Chloroflexineae</taxon>
        <taxon>Chloroflexaceae</taxon>
        <taxon>Chloroflexus</taxon>
    </lineage>
</organism>
<keyword evidence="3" id="KW-1185">Reference proteome</keyword>
<reference evidence="2" key="1">
    <citation type="submission" date="2008-12" db="EMBL/GenBank/DDBJ databases">
        <title>Complete sequence of Chloroflexus aggregans DSM 9485.</title>
        <authorList>
            <consortium name="US DOE Joint Genome Institute"/>
            <person name="Lucas S."/>
            <person name="Copeland A."/>
            <person name="Lapidus A."/>
            <person name="Glavina del Rio T."/>
            <person name="Dalin E."/>
            <person name="Tice H."/>
            <person name="Pitluck S."/>
            <person name="Foster B."/>
            <person name="Larimer F."/>
            <person name="Land M."/>
            <person name="Hauser L."/>
            <person name="Kyrpides N."/>
            <person name="Mikhailova N."/>
            <person name="Bryant D."/>
            <person name="Richardson P."/>
        </authorList>
    </citation>
    <scope>NUCLEOTIDE SEQUENCE</scope>
    <source>
        <strain evidence="2">DSM 9485</strain>
    </source>
</reference>
<dbReference type="HOGENOM" id="CLU_2354668_0_0_0"/>
<name>B8GAF3_CHLAD</name>
<accession>B8GAF3</accession>
<evidence type="ECO:0000256" key="1">
    <source>
        <dbReference type="SAM" id="MobiDB-lite"/>
    </source>
</evidence>
<dbReference type="Proteomes" id="UP000002508">
    <property type="component" value="Chromosome"/>
</dbReference>
<feature type="compositionally biased region" description="Basic residues" evidence="1">
    <location>
        <begin position="34"/>
        <end position="44"/>
    </location>
</feature>
<gene>
    <name evidence="2" type="ordered locus">Cagg_3692</name>
</gene>
<dbReference type="EMBL" id="CP001337">
    <property type="protein sequence ID" value="ACL26528.1"/>
    <property type="molecule type" value="Genomic_DNA"/>
</dbReference>
<evidence type="ECO:0000313" key="3">
    <source>
        <dbReference type="Proteomes" id="UP000002508"/>
    </source>
</evidence>
<dbReference type="AlphaFoldDB" id="B8GAF3"/>
<dbReference type="RefSeq" id="WP_015942373.1">
    <property type="nucleotide sequence ID" value="NC_011831.1"/>
</dbReference>
<evidence type="ECO:0000313" key="2">
    <source>
        <dbReference type="EMBL" id="ACL26528.1"/>
    </source>
</evidence>
<sequence>MLWPLSPDRCFSSDPARRTLARALYEQVKTLPQHGRRRRGRAQRGRSADRLGRVHRCAGAEQGRPCPPAPEQATVRVTYTLRWDAAVGRWLIVKSE</sequence>
<dbReference type="OrthoDB" id="9766564at2"/>
<feature type="region of interest" description="Disordered" evidence="1">
    <location>
        <begin position="29"/>
        <end position="52"/>
    </location>
</feature>
<dbReference type="KEGG" id="cag:Cagg_3692"/>
<protein>
    <submittedName>
        <fullName evidence="2">Uncharacterized protein</fullName>
    </submittedName>
</protein>
<proteinExistence type="predicted"/>